<reference evidence="4" key="1">
    <citation type="journal article" date="2008" name="PLoS Genet.">
        <title>Genomic islands in the pathogenic filamentous fungus Aspergillus fumigatus.</title>
        <authorList>
            <person name="Fedorova N.D."/>
            <person name="Khaldi N."/>
            <person name="Joardar V.S."/>
            <person name="Maiti R."/>
            <person name="Amedeo P."/>
            <person name="Anderson M.J."/>
            <person name="Crabtree J."/>
            <person name="Silva J.C."/>
            <person name="Badger J.H."/>
            <person name="Albarraq A."/>
            <person name="Angiuoli S."/>
            <person name="Bussey H."/>
            <person name="Bowyer P."/>
            <person name="Cotty P.J."/>
            <person name="Dyer P.S."/>
            <person name="Egan A."/>
            <person name="Galens K."/>
            <person name="Fraser-Liggett C.M."/>
            <person name="Haas B.J."/>
            <person name="Inman J.M."/>
            <person name="Kent R."/>
            <person name="Lemieux S."/>
            <person name="Malavazi I."/>
            <person name="Orvis J."/>
            <person name="Roemer T."/>
            <person name="Ronning C.M."/>
            <person name="Sundaram J.P."/>
            <person name="Sutton G."/>
            <person name="Turner G."/>
            <person name="Venter J.C."/>
            <person name="White O.R."/>
            <person name="Whitty B.R."/>
            <person name="Youngman P."/>
            <person name="Wolfe K.H."/>
            <person name="Goldman G.H."/>
            <person name="Wortman J.R."/>
            <person name="Jiang B."/>
            <person name="Denning D.W."/>
            <person name="Nierman W.C."/>
        </authorList>
    </citation>
    <scope>NUCLEOTIDE SEQUENCE [LARGE SCALE GENOMIC DNA]</scope>
    <source>
        <strain evidence="4">ATCC 1020 / DSM 3700 / CBS 544.65 / FGSC A1164 / JCM 1740 / NRRL 181 / WB 181</strain>
    </source>
</reference>
<evidence type="ECO:0000256" key="1">
    <source>
        <dbReference type="SAM" id="MobiDB-lite"/>
    </source>
</evidence>
<evidence type="ECO:0000256" key="2">
    <source>
        <dbReference type="SAM" id="SignalP"/>
    </source>
</evidence>
<dbReference type="Proteomes" id="UP000006702">
    <property type="component" value="Unassembled WGS sequence"/>
</dbReference>
<feature type="compositionally biased region" description="Basic and acidic residues" evidence="1">
    <location>
        <begin position="61"/>
        <end position="87"/>
    </location>
</feature>
<evidence type="ECO:0000313" key="4">
    <source>
        <dbReference type="Proteomes" id="UP000006702"/>
    </source>
</evidence>
<keyword evidence="4" id="KW-1185">Reference proteome</keyword>
<feature type="region of interest" description="Disordered" evidence="1">
    <location>
        <begin position="61"/>
        <end position="110"/>
    </location>
</feature>
<proteinExistence type="predicted"/>
<dbReference type="VEuPathDB" id="FungiDB:NFIA_087820"/>
<dbReference type="GeneID" id="4587281"/>
<dbReference type="HOGENOM" id="CLU_2171718_0_0_1"/>
<organism evidence="3 4">
    <name type="scientific">Neosartorya fischeri (strain ATCC 1020 / DSM 3700 / CBS 544.65 / FGSC A1164 / JCM 1740 / NRRL 181 / WB 181)</name>
    <name type="common">Aspergillus fischerianus</name>
    <dbReference type="NCBI Taxonomy" id="331117"/>
    <lineage>
        <taxon>Eukaryota</taxon>
        <taxon>Fungi</taxon>
        <taxon>Dikarya</taxon>
        <taxon>Ascomycota</taxon>
        <taxon>Pezizomycotina</taxon>
        <taxon>Eurotiomycetes</taxon>
        <taxon>Eurotiomycetidae</taxon>
        <taxon>Eurotiales</taxon>
        <taxon>Aspergillaceae</taxon>
        <taxon>Aspergillus</taxon>
        <taxon>Aspergillus subgen. Fumigati</taxon>
    </lineage>
</organism>
<dbReference type="RefSeq" id="XP_001260723.1">
    <property type="nucleotide sequence ID" value="XM_001260722.1"/>
</dbReference>
<feature type="signal peptide" evidence="2">
    <location>
        <begin position="1"/>
        <end position="25"/>
    </location>
</feature>
<gene>
    <name evidence="3" type="ORF">NFIA_087820</name>
</gene>
<name>A1DHG9_NEOFI</name>
<dbReference type="KEGG" id="nfi:NFIA_087820"/>
<dbReference type="AlphaFoldDB" id="A1DHG9"/>
<evidence type="ECO:0008006" key="5">
    <source>
        <dbReference type="Google" id="ProtNLM"/>
    </source>
</evidence>
<feature type="chain" id="PRO_5002634507" description="Secreted protein" evidence="2">
    <location>
        <begin position="26"/>
        <end position="110"/>
    </location>
</feature>
<dbReference type="EMBL" id="DS027696">
    <property type="protein sequence ID" value="EAW18826.1"/>
    <property type="molecule type" value="Genomic_DNA"/>
</dbReference>
<accession>A1DHG9</accession>
<keyword evidence="2" id="KW-0732">Signal</keyword>
<evidence type="ECO:0000313" key="3">
    <source>
        <dbReference type="EMBL" id="EAW18826.1"/>
    </source>
</evidence>
<sequence length="110" mass="12193">MMSKAVGASLMASLMAAAWPLTVETVPAPVDVVLQHMLPGRNPTDMFALDLEDLRVFARERGTDGTDGNNDHTGCDDYDDDNNHSYRADQPQRNPRQHGSRTQYVPYICA</sequence>
<dbReference type="OrthoDB" id="76567at2759"/>
<protein>
    <recommendedName>
        <fullName evidence="5">Secreted protein</fullName>
    </recommendedName>
</protein>